<accession>A0A367QPG5</accession>
<keyword evidence="4" id="KW-1185">Reference proteome</keyword>
<reference evidence="3" key="1">
    <citation type="submission" date="2016-04" db="EMBL/GenBank/DDBJ databases">
        <authorList>
            <person name="Tabuchi Yagui T.R."/>
        </authorList>
    </citation>
    <scope>NUCLEOTIDE SEQUENCE [LARGE SCALE GENOMIC DNA]</scope>
    <source>
        <strain evidence="3">NIES-26</strain>
    </source>
</reference>
<dbReference type="GO" id="GO:0016787">
    <property type="term" value="F:hydrolase activity"/>
    <property type="evidence" value="ECO:0007669"/>
    <property type="project" value="InterPro"/>
</dbReference>
<sequence>MHSTQEKVTSTGTYNYLLFLPKVLRQDTSYQHIEAKQQLLLPAIVFLHGAGERGSNLEDVKRQGLAKIAEEQPNFPFIVISPQCPPSQSWSVERLSPLLDEAIASYPIDRDRIYLTGLSMGGYGTWRWAAAEPERFAAIAPICGGDNPMKARNLQNLPVWAFHGAQDRVVPLRESEIMVSALKDCGGNVKFTVYPEAGHDSWTQTYNNPELYEWFLQHRRQ</sequence>
<dbReference type="InterPro" id="IPR003140">
    <property type="entry name" value="PLipase/COase/thioEstase"/>
</dbReference>
<evidence type="ECO:0000259" key="2">
    <source>
        <dbReference type="Pfam" id="PF02230"/>
    </source>
</evidence>
<evidence type="ECO:0000313" key="4">
    <source>
        <dbReference type="Proteomes" id="UP000252107"/>
    </source>
</evidence>
<feature type="domain" description="Phospholipase/carboxylesterase/thioesterase" evidence="2">
    <location>
        <begin position="92"/>
        <end position="205"/>
    </location>
</feature>
<dbReference type="InterPro" id="IPR029058">
    <property type="entry name" value="AB_hydrolase_fold"/>
</dbReference>
<dbReference type="ESTHER" id="9noso-a0a367qpg5">
    <property type="family name" value="5_AlphaBeta_hydrolase"/>
</dbReference>
<dbReference type="Gene3D" id="3.40.50.1820">
    <property type="entry name" value="alpha/beta hydrolase"/>
    <property type="match status" value="1"/>
</dbReference>
<dbReference type="Proteomes" id="UP000252107">
    <property type="component" value="Unassembled WGS sequence"/>
</dbReference>
<dbReference type="AlphaFoldDB" id="A0A367QPG5"/>
<protein>
    <submittedName>
        <fullName evidence="3">Phospholipase</fullName>
    </submittedName>
</protein>
<keyword evidence="1" id="KW-0732">Signal</keyword>
<dbReference type="InterPro" id="IPR050955">
    <property type="entry name" value="Plant_Biomass_Hydrol_Est"/>
</dbReference>
<name>A0A367QPG5_9NOSO</name>
<dbReference type="PANTHER" id="PTHR43037">
    <property type="entry name" value="UNNAMED PRODUCT-RELATED"/>
    <property type="match status" value="1"/>
</dbReference>
<dbReference type="PANTHER" id="PTHR43037:SF1">
    <property type="entry name" value="BLL1128 PROTEIN"/>
    <property type="match status" value="1"/>
</dbReference>
<gene>
    <name evidence="3" type="ORF">A6770_27930</name>
</gene>
<proteinExistence type="predicted"/>
<organism evidence="3 4">
    <name type="scientific">Nostoc minutum NIES-26</name>
    <dbReference type="NCBI Taxonomy" id="1844469"/>
    <lineage>
        <taxon>Bacteria</taxon>
        <taxon>Bacillati</taxon>
        <taxon>Cyanobacteriota</taxon>
        <taxon>Cyanophyceae</taxon>
        <taxon>Nostocales</taxon>
        <taxon>Nostocaceae</taxon>
        <taxon>Nostoc</taxon>
    </lineage>
</organism>
<dbReference type="SUPFAM" id="SSF53474">
    <property type="entry name" value="alpha/beta-Hydrolases"/>
    <property type="match status" value="1"/>
</dbReference>
<dbReference type="EMBL" id="LXQD01000315">
    <property type="protein sequence ID" value="RCJ25174.1"/>
    <property type="molecule type" value="Genomic_DNA"/>
</dbReference>
<comment type="caution">
    <text evidence="3">The sequence shown here is derived from an EMBL/GenBank/DDBJ whole genome shotgun (WGS) entry which is preliminary data.</text>
</comment>
<evidence type="ECO:0000313" key="3">
    <source>
        <dbReference type="EMBL" id="RCJ25174.1"/>
    </source>
</evidence>
<evidence type="ECO:0000256" key="1">
    <source>
        <dbReference type="ARBA" id="ARBA00022729"/>
    </source>
</evidence>
<dbReference type="Pfam" id="PF02230">
    <property type="entry name" value="Abhydrolase_2"/>
    <property type="match status" value="1"/>
</dbReference>